<feature type="domain" description="Imm-5-like" evidence="1">
    <location>
        <begin position="33"/>
        <end position="156"/>
    </location>
</feature>
<evidence type="ECO:0000259" key="1">
    <source>
        <dbReference type="Pfam" id="PF21805"/>
    </source>
</evidence>
<comment type="caution">
    <text evidence="2">The sequence shown here is derived from an EMBL/GenBank/DDBJ whole genome shotgun (WGS) entry which is preliminary data.</text>
</comment>
<reference evidence="2" key="2">
    <citation type="journal article" date="2021" name="PeerJ">
        <title>Extensive microbial diversity within the chicken gut microbiome revealed by metagenomics and culture.</title>
        <authorList>
            <person name="Gilroy R."/>
            <person name="Ravi A."/>
            <person name="Getino M."/>
            <person name="Pursley I."/>
            <person name="Horton D.L."/>
            <person name="Alikhan N.F."/>
            <person name="Baker D."/>
            <person name="Gharbi K."/>
            <person name="Hall N."/>
            <person name="Watson M."/>
            <person name="Adriaenssens E.M."/>
            <person name="Foster-Nyarko E."/>
            <person name="Jarju S."/>
            <person name="Secka A."/>
            <person name="Antonio M."/>
            <person name="Oren A."/>
            <person name="Chaudhuri R.R."/>
            <person name="La Ragione R."/>
            <person name="Hildebrand F."/>
            <person name="Pallen M.J."/>
        </authorList>
    </citation>
    <scope>NUCLEOTIDE SEQUENCE</scope>
    <source>
        <strain evidence="2">ChiBcolR7-354</strain>
    </source>
</reference>
<dbReference type="EMBL" id="DVGA01000020">
    <property type="protein sequence ID" value="HIQ77906.1"/>
    <property type="molecule type" value="Genomic_DNA"/>
</dbReference>
<dbReference type="InterPro" id="IPR048667">
    <property type="entry name" value="Imm5-like"/>
</dbReference>
<dbReference type="Proteomes" id="UP000824262">
    <property type="component" value="Unassembled WGS sequence"/>
</dbReference>
<dbReference type="Pfam" id="PF21805">
    <property type="entry name" value="Imm5_like"/>
    <property type="match status" value="1"/>
</dbReference>
<evidence type="ECO:0000313" key="3">
    <source>
        <dbReference type="Proteomes" id="UP000824262"/>
    </source>
</evidence>
<gene>
    <name evidence="2" type="ORF">IAB77_01450</name>
</gene>
<accession>A0A9D0ZCU3</accession>
<protein>
    <recommendedName>
        <fullName evidence="1">Imm-5-like domain-containing protein</fullName>
    </recommendedName>
</protein>
<proteinExistence type="predicted"/>
<organism evidence="2 3">
    <name type="scientific">Candidatus Scatomorpha intestinavium</name>
    <dbReference type="NCBI Taxonomy" id="2840922"/>
    <lineage>
        <taxon>Bacteria</taxon>
        <taxon>Bacillati</taxon>
        <taxon>Bacillota</taxon>
        <taxon>Clostridia</taxon>
        <taxon>Eubacteriales</taxon>
        <taxon>Candidatus Scatomorpha</taxon>
    </lineage>
</organism>
<dbReference type="AlphaFoldDB" id="A0A9D0ZCU3"/>
<name>A0A9D0ZCU3_9FIRM</name>
<sequence length="190" mass="20932">MDWLEEAAAKLKRENTVLFSKGSELLGDLALLLPEQDGRTVVLWALDLAEGSVKELEAGHPGEARPREALLAAREWAAGRIKMRRAQRCILDCHALAKELDRPEDAALCHAVGQACSVVHTAGHALGYPMYELTSMVYRLGPENCREAIEARAREYVSRLLCWAGRLDEYEGSWAGFMLARPAGGGLTCR</sequence>
<evidence type="ECO:0000313" key="2">
    <source>
        <dbReference type="EMBL" id="HIQ77906.1"/>
    </source>
</evidence>
<reference evidence="2" key="1">
    <citation type="submission" date="2020-10" db="EMBL/GenBank/DDBJ databases">
        <authorList>
            <person name="Gilroy R."/>
        </authorList>
    </citation>
    <scope>NUCLEOTIDE SEQUENCE</scope>
    <source>
        <strain evidence="2">ChiBcolR7-354</strain>
    </source>
</reference>